<feature type="domain" description="Protein kinase" evidence="1">
    <location>
        <begin position="1"/>
        <end position="192"/>
    </location>
</feature>
<dbReference type="EMBL" id="JAVRJZ010000021">
    <property type="protein sequence ID" value="KAK2705389.1"/>
    <property type="molecule type" value="Genomic_DNA"/>
</dbReference>
<gene>
    <name evidence="2" type="ORF">QYM36_017434</name>
</gene>
<dbReference type="PANTHER" id="PTHR24347">
    <property type="entry name" value="SERINE/THREONINE-PROTEIN KINASE"/>
    <property type="match status" value="1"/>
</dbReference>
<dbReference type="PROSITE" id="PS50011">
    <property type="entry name" value="PROTEIN_KINASE_DOM"/>
    <property type="match status" value="1"/>
</dbReference>
<reference evidence="2" key="1">
    <citation type="submission" date="2023-07" db="EMBL/GenBank/DDBJ databases">
        <title>Chromosome-level genome assembly of Artemia franciscana.</title>
        <authorList>
            <person name="Jo E."/>
        </authorList>
    </citation>
    <scope>NUCLEOTIDE SEQUENCE</scope>
    <source>
        <tissue evidence="2">Whole body</tissue>
    </source>
</reference>
<sequence>MVYRKAQVLNISEGGGDLFDAVATAGKFSEPEAAQMLRDLSSALDYLHSNNIVHRDIKPENLLVFEAENGRRSLKLADFGLAREVTGPIYTVCGTPTYVAPEILAEAGYGLKVDIWAAGVILYILLCGYPPFVSPSNNQEELFDAILSGEFEFASPYWDPVSDMARELICLMLQTDPDLRYAASEVLEHPWLNEERPDDIQRQVEMYRGFGVHFGEEY</sequence>
<dbReference type="Gene3D" id="1.10.510.10">
    <property type="entry name" value="Transferase(Phosphotransferase) domain 1"/>
    <property type="match status" value="1"/>
</dbReference>
<dbReference type="FunFam" id="1.10.510.10:FF:000066">
    <property type="entry name" value="Serine/threonine-protein kinase DCLK1 isoform 2"/>
    <property type="match status" value="1"/>
</dbReference>
<organism evidence="2 3">
    <name type="scientific">Artemia franciscana</name>
    <name type="common">Brine shrimp</name>
    <name type="synonym">Artemia sanfranciscana</name>
    <dbReference type="NCBI Taxonomy" id="6661"/>
    <lineage>
        <taxon>Eukaryota</taxon>
        <taxon>Metazoa</taxon>
        <taxon>Ecdysozoa</taxon>
        <taxon>Arthropoda</taxon>
        <taxon>Crustacea</taxon>
        <taxon>Branchiopoda</taxon>
        <taxon>Anostraca</taxon>
        <taxon>Artemiidae</taxon>
        <taxon>Artemia</taxon>
    </lineage>
</organism>
<evidence type="ECO:0000259" key="1">
    <source>
        <dbReference type="PROSITE" id="PS50011"/>
    </source>
</evidence>
<dbReference type="GO" id="GO:0005524">
    <property type="term" value="F:ATP binding"/>
    <property type="evidence" value="ECO:0007669"/>
    <property type="project" value="InterPro"/>
</dbReference>
<dbReference type="Pfam" id="PF00069">
    <property type="entry name" value="Pkinase"/>
    <property type="match status" value="1"/>
</dbReference>
<dbReference type="InterPro" id="IPR000719">
    <property type="entry name" value="Prot_kinase_dom"/>
</dbReference>
<name>A0AA88KX22_ARTSF</name>
<evidence type="ECO:0000313" key="2">
    <source>
        <dbReference type="EMBL" id="KAK2705389.1"/>
    </source>
</evidence>
<evidence type="ECO:0000313" key="3">
    <source>
        <dbReference type="Proteomes" id="UP001187531"/>
    </source>
</evidence>
<protein>
    <recommendedName>
        <fullName evidence="1">Protein kinase domain-containing protein</fullName>
    </recommendedName>
</protein>
<dbReference type="InterPro" id="IPR008271">
    <property type="entry name" value="Ser/Thr_kinase_AS"/>
</dbReference>
<dbReference type="GO" id="GO:0004672">
    <property type="term" value="F:protein kinase activity"/>
    <property type="evidence" value="ECO:0007669"/>
    <property type="project" value="InterPro"/>
</dbReference>
<dbReference type="SUPFAM" id="SSF56112">
    <property type="entry name" value="Protein kinase-like (PK-like)"/>
    <property type="match status" value="1"/>
</dbReference>
<keyword evidence="3" id="KW-1185">Reference proteome</keyword>
<dbReference type="AlphaFoldDB" id="A0AA88KX22"/>
<dbReference type="SMART" id="SM00220">
    <property type="entry name" value="S_TKc"/>
    <property type="match status" value="1"/>
</dbReference>
<dbReference type="PROSITE" id="PS00108">
    <property type="entry name" value="PROTEIN_KINASE_ST"/>
    <property type="match status" value="1"/>
</dbReference>
<proteinExistence type="predicted"/>
<accession>A0AA88KX22</accession>
<dbReference type="InterPro" id="IPR011009">
    <property type="entry name" value="Kinase-like_dom_sf"/>
</dbReference>
<dbReference type="Proteomes" id="UP001187531">
    <property type="component" value="Unassembled WGS sequence"/>
</dbReference>
<comment type="caution">
    <text evidence="2">The sequence shown here is derived from an EMBL/GenBank/DDBJ whole genome shotgun (WGS) entry which is preliminary data.</text>
</comment>